<dbReference type="Proteomes" id="UP000618319">
    <property type="component" value="Unassembled WGS sequence"/>
</dbReference>
<dbReference type="Pfam" id="PF16227">
    <property type="entry name" value="DUF4886"/>
    <property type="match status" value="1"/>
</dbReference>
<feature type="domain" description="DUF4886" evidence="1">
    <location>
        <begin position="37"/>
        <end position="278"/>
    </location>
</feature>
<keyword evidence="3" id="KW-1185">Reference proteome</keyword>
<organism evidence="2 3">
    <name type="scientific">Sphingobacterium pedocola</name>
    <dbReference type="NCBI Taxonomy" id="2082722"/>
    <lineage>
        <taxon>Bacteria</taxon>
        <taxon>Pseudomonadati</taxon>
        <taxon>Bacteroidota</taxon>
        <taxon>Sphingobacteriia</taxon>
        <taxon>Sphingobacteriales</taxon>
        <taxon>Sphingobacteriaceae</taxon>
        <taxon>Sphingobacterium</taxon>
    </lineage>
</organism>
<protein>
    <submittedName>
        <fullName evidence="2">DUF4886 domain-containing protein</fullName>
    </submittedName>
</protein>
<dbReference type="InterPro" id="IPR032616">
    <property type="entry name" value="DUF4886"/>
</dbReference>
<sequence>MFGNFINAHGTGGASKKHIVDLVETEPAGKKKKVIHILAIGNSFSADALETHFFGIAQAAGVRVIIGNLAAPGAPLDFHVKNFETSANPYLYTKIVLDGTKTVTRNASFGMALKDEKWDYITFQQVSHYAGKYETFGENLPKLVNYVRDSIKYDGVKFALHQTWAYAETSNHPGFPNYNNDQLTMYKAIVKAVNQAAKLVKIKTIIPAGTAIQNARTSVMGSDLTTDGFHLSPSTGRYIAAAVWFEKLTGQDVIGNPYSPAGIGSEELAIMQRAAHAAVKKPDTITVIQPVSKTSKKLNIAN</sequence>
<evidence type="ECO:0000313" key="3">
    <source>
        <dbReference type="Proteomes" id="UP000618319"/>
    </source>
</evidence>
<accession>A0ABR9TAV1</accession>
<reference evidence="2 3" key="1">
    <citation type="submission" date="2018-02" db="EMBL/GenBank/DDBJ databases">
        <title>Sphingobacterium KA21.</title>
        <authorList>
            <person name="Vasarhelyi B.M."/>
            <person name="Deshmukh S."/>
            <person name="Balint B."/>
            <person name="Kukolya J."/>
        </authorList>
    </citation>
    <scope>NUCLEOTIDE SEQUENCE [LARGE SCALE GENOMIC DNA]</scope>
    <source>
        <strain evidence="2 3">Ka21</strain>
    </source>
</reference>
<dbReference type="SUPFAM" id="SSF52266">
    <property type="entry name" value="SGNH hydrolase"/>
    <property type="match status" value="1"/>
</dbReference>
<gene>
    <name evidence="2" type="ORF">C4F40_14840</name>
</gene>
<evidence type="ECO:0000313" key="2">
    <source>
        <dbReference type="EMBL" id="MBE8722004.1"/>
    </source>
</evidence>
<evidence type="ECO:0000259" key="1">
    <source>
        <dbReference type="Pfam" id="PF16227"/>
    </source>
</evidence>
<dbReference type="InterPro" id="IPR036514">
    <property type="entry name" value="SGNH_hydro_sf"/>
</dbReference>
<name>A0ABR9TAV1_9SPHI</name>
<comment type="caution">
    <text evidence="2">The sequence shown here is derived from an EMBL/GenBank/DDBJ whole genome shotgun (WGS) entry which is preliminary data.</text>
</comment>
<dbReference type="Gene3D" id="3.40.50.1110">
    <property type="entry name" value="SGNH hydrolase"/>
    <property type="match status" value="1"/>
</dbReference>
<proteinExistence type="predicted"/>
<dbReference type="EMBL" id="PSKQ01000022">
    <property type="protein sequence ID" value="MBE8722004.1"/>
    <property type="molecule type" value="Genomic_DNA"/>
</dbReference>